<comment type="caution">
    <text evidence="1">The sequence shown here is derived from an EMBL/GenBank/DDBJ whole genome shotgun (WGS) entry which is preliminary data.</text>
</comment>
<keyword evidence="2" id="KW-1185">Reference proteome</keyword>
<dbReference type="EMBL" id="MU154568">
    <property type="protein sequence ID" value="KAF9494835.1"/>
    <property type="molecule type" value="Genomic_DNA"/>
</dbReference>
<dbReference type="Proteomes" id="UP000807025">
    <property type="component" value="Unassembled WGS sequence"/>
</dbReference>
<protein>
    <submittedName>
        <fullName evidence="1">Uncharacterized protein</fullName>
    </submittedName>
</protein>
<proteinExistence type="predicted"/>
<gene>
    <name evidence="1" type="ORF">BDN71DRAFT_1507337</name>
</gene>
<name>A0A9P5ZY64_PLEER</name>
<organism evidence="1 2">
    <name type="scientific">Pleurotus eryngii</name>
    <name type="common">Boletus of the steppes</name>
    <dbReference type="NCBI Taxonomy" id="5323"/>
    <lineage>
        <taxon>Eukaryota</taxon>
        <taxon>Fungi</taxon>
        <taxon>Dikarya</taxon>
        <taxon>Basidiomycota</taxon>
        <taxon>Agaricomycotina</taxon>
        <taxon>Agaricomycetes</taxon>
        <taxon>Agaricomycetidae</taxon>
        <taxon>Agaricales</taxon>
        <taxon>Pleurotineae</taxon>
        <taxon>Pleurotaceae</taxon>
        <taxon>Pleurotus</taxon>
    </lineage>
</organism>
<dbReference type="AlphaFoldDB" id="A0A9P5ZY64"/>
<evidence type="ECO:0000313" key="1">
    <source>
        <dbReference type="EMBL" id="KAF9494835.1"/>
    </source>
</evidence>
<reference evidence="1" key="1">
    <citation type="submission" date="2020-11" db="EMBL/GenBank/DDBJ databases">
        <authorList>
            <consortium name="DOE Joint Genome Institute"/>
            <person name="Ahrendt S."/>
            <person name="Riley R."/>
            <person name="Andreopoulos W."/>
            <person name="Labutti K."/>
            <person name="Pangilinan J."/>
            <person name="Ruiz-Duenas F.J."/>
            <person name="Barrasa J.M."/>
            <person name="Sanchez-Garcia M."/>
            <person name="Camarero S."/>
            <person name="Miyauchi S."/>
            <person name="Serrano A."/>
            <person name="Linde D."/>
            <person name="Babiker R."/>
            <person name="Drula E."/>
            <person name="Ayuso-Fernandez I."/>
            <person name="Pacheco R."/>
            <person name="Padilla G."/>
            <person name="Ferreira P."/>
            <person name="Barriuso J."/>
            <person name="Kellner H."/>
            <person name="Castanera R."/>
            <person name="Alfaro M."/>
            <person name="Ramirez L."/>
            <person name="Pisabarro A.G."/>
            <person name="Kuo A."/>
            <person name="Tritt A."/>
            <person name="Lipzen A."/>
            <person name="He G."/>
            <person name="Yan M."/>
            <person name="Ng V."/>
            <person name="Cullen D."/>
            <person name="Martin F."/>
            <person name="Rosso M.-N."/>
            <person name="Henrissat B."/>
            <person name="Hibbett D."/>
            <person name="Martinez A.T."/>
            <person name="Grigoriev I.V."/>
        </authorList>
    </citation>
    <scope>NUCLEOTIDE SEQUENCE</scope>
    <source>
        <strain evidence="1">ATCC 90797</strain>
    </source>
</reference>
<evidence type="ECO:0000313" key="2">
    <source>
        <dbReference type="Proteomes" id="UP000807025"/>
    </source>
</evidence>
<accession>A0A9P5ZY64</accession>
<sequence length="134" mass="15068">MTVMQAIGQLSKLVSTAGATRTAPYRFFLGGKNMTELELVELKYRVMEGWKTWFRNVSFKALMGKLSPTKKSEVILVEDLRVRIVVVAMPDTYGHKSWTLVGAEGEDYGDWDEGDAKVLFDAKNIAFNVETVID</sequence>